<dbReference type="InterPro" id="IPR001650">
    <property type="entry name" value="Helicase_C-like"/>
</dbReference>
<dbReference type="eggNOG" id="COG1197">
    <property type="taxonomic scope" value="Bacteria"/>
</dbReference>
<dbReference type="Gene3D" id="3.40.50.11180">
    <property type="match status" value="1"/>
</dbReference>
<dbReference type="Gene3D" id="3.40.50.300">
    <property type="entry name" value="P-loop containing nucleotide triphosphate hydrolases"/>
    <property type="match status" value="2"/>
</dbReference>
<keyword evidence="2 13" id="KW-0963">Cytoplasm</keyword>
<dbReference type="GO" id="GO:0003678">
    <property type="term" value="F:DNA helicase activity"/>
    <property type="evidence" value="ECO:0007669"/>
    <property type="project" value="TreeGrafter"/>
</dbReference>
<evidence type="ECO:0000256" key="10">
    <source>
        <dbReference type="ARBA" id="ARBA00061104"/>
    </source>
</evidence>
<comment type="function">
    <text evidence="13">Couples transcription and DNA repair by recognizing RNA polymerase (RNAP) stalled at DNA lesions. Mediates ATP-dependent release of RNAP and its truncated transcript from the DNA, and recruitment of nucleotide excision repair machinery to the damaged site.</text>
</comment>
<keyword evidence="9 13" id="KW-0234">DNA repair</keyword>
<keyword evidence="4 13" id="KW-0227">DNA damage</keyword>
<dbReference type="InterPro" id="IPR047112">
    <property type="entry name" value="RecG/Mfd"/>
</dbReference>
<dbReference type="HAMAP" id="MF_00969">
    <property type="entry name" value="TRCF"/>
    <property type="match status" value="1"/>
</dbReference>
<dbReference type="Gene3D" id="2.40.10.170">
    <property type="match status" value="1"/>
</dbReference>
<accession>C4LHL4</accession>
<evidence type="ECO:0000256" key="13">
    <source>
        <dbReference type="HAMAP-Rule" id="MF_00969"/>
    </source>
</evidence>
<evidence type="ECO:0000256" key="1">
    <source>
        <dbReference type="ARBA" id="ARBA00004496"/>
    </source>
</evidence>
<dbReference type="PROSITE" id="PS51194">
    <property type="entry name" value="HELICASE_CTER"/>
    <property type="match status" value="1"/>
</dbReference>
<reference evidence="17 18" key="1">
    <citation type="journal article" date="2008" name="J. Biotechnol.">
        <title>Ultrafast pyrosequencing of Corynebacterium kroppenstedtii DSM44385 revealed insights into the physiology of a lipophilic corynebacterium that lacks mycolic acids.</title>
        <authorList>
            <person name="Tauch A."/>
            <person name="Schneider J."/>
            <person name="Szczepanowski R."/>
            <person name="Tilker A."/>
            <person name="Viehoever P."/>
            <person name="Gartemann K.-H."/>
            <person name="Arnold W."/>
            <person name="Blom J."/>
            <person name="Brinkrolf K."/>
            <person name="Brune I."/>
            <person name="Goetker S."/>
            <person name="Weisshaar B."/>
            <person name="Goesmann A."/>
            <person name="Droege M."/>
            <person name="Puehler A."/>
        </authorList>
    </citation>
    <scope>NUCLEOTIDE SEQUENCE [LARGE SCALE GENOMIC DNA]</scope>
    <source>
        <strain evidence="18">DSM 44385 / JCM 11950 / CIP 105744 / CCUG 35717</strain>
    </source>
</reference>
<evidence type="ECO:0000259" key="15">
    <source>
        <dbReference type="PROSITE" id="PS51192"/>
    </source>
</evidence>
<dbReference type="InterPro" id="IPR014001">
    <property type="entry name" value="Helicase_ATP-bd"/>
</dbReference>
<feature type="compositionally biased region" description="Basic residues" evidence="14">
    <location>
        <begin position="1270"/>
        <end position="1281"/>
    </location>
</feature>
<dbReference type="SUPFAM" id="SSF52540">
    <property type="entry name" value="P-loop containing nucleoside triphosphate hydrolases"/>
    <property type="match status" value="3"/>
</dbReference>
<keyword evidence="7 13" id="KW-0067">ATP-binding</keyword>
<feature type="domain" description="Helicase C-terminal" evidence="16">
    <location>
        <begin position="889"/>
        <end position="1046"/>
    </location>
</feature>
<protein>
    <recommendedName>
        <fullName evidence="12 13">Transcription-repair-coupling factor</fullName>
        <shortName evidence="13">TRCF</shortName>
        <ecNumber evidence="13">3.6.4.-</ecNumber>
    </recommendedName>
</protein>
<feature type="region of interest" description="Disordered" evidence="14">
    <location>
        <begin position="1"/>
        <end position="38"/>
    </location>
</feature>
<dbReference type="EC" id="3.6.4.-" evidence="13"/>
<dbReference type="FunFam" id="3.40.50.300:FF:000300">
    <property type="entry name" value="Transcription-repair-coupling factor"/>
    <property type="match status" value="1"/>
</dbReference>
<dbReference type="InterPro" id="IPR005118">
    <property type="entry name" value="TRCF_C"/>
</dbReference>
<dbReference type="RefSeq" id="WP_012731206.1">
    <property type="nucleotide sequence ID" value="NC_012704.1"/>
</dbReference>
<evidence type="ECO:0000256" key="14">
    <source>
        <dbReference type="SAM" id="MobiDB-lite"/>
    </source>
</evidence>
<dbReference type="CDD" id="cd18810">
    <property type="entry name" value="SF2_C_TRCF"/>
    <property type="match status" value="1"/>
</dbReference>
<dbReference type="InterPro" id="IPR037235">
    <property type="entry name" value="TRCF-like_C_D7"/>
</dbReference>
<evidence type="ECO:0000256" key="4">
    <source>
        <dbReference type="ARBA" id="ARBA00022763"/>
    </source>
</evidence>
<organism evidence="17 18">
    <name type="scientific">Corynebacterium kroppenstedtii (strain DSM 44385 / JCM 11950 / CIP 105744 / CCUG 35717)</name>
    <dbReference type="NCBI Taxonomy" id="645127"/>
    <lineage>
        <taxon>Bacteria</taxon>
        <taxon>Bacillati</taxon>
        <taxon>Actinomycetota</taxon>
        <taxon>Actinomycetes</taxon>
        <taxon>Mycobacteriales</taxon>
        <taxon>Corynebacteriaceae</taxon>
        <taxon>Corynebacterium</taxon>
    </lineage>
</organism>
<name>C4LHL4_CORK4</name>
<evidence type="ECO:0000313" key="18">
    <source>
        <dbReference type="Proteomes" id="UP000001473"/>
    </source>
</evidence>
<dbReference type="GO" id="GO:0000716">
    <property type="term" value="P:transcription-coupled nucleotide-excision repair, DNA damage recognition"/>
    <property type="evidence" value="ECO:0007669"/>
    <property type="project" value="UniProtKB-UniRule"/>
</dbReference>
<feature type="domain" description="Helicase ATP-binding" evidence="15">
    <location>
        <begin position="710"/>
        <end position="871"/>
    </location>
</feature>
<proteinExistence type="inferred from homology"/>
<keyword evidence="6" id="KW-0347">Helicase</keyword>
<dbReference type="PANTHER" id="PTHR47964">
    <property type="entry name" value="ATP-DEPENDENT DNA HELICASE HOMOLOG RECG, CHLOROPLASTIC"/>
    <property type="match status" value="1"/>
</dbReference>
<evidence type="ECO:0000256" key="11">
    <source>
        <dbReference type="ARBA" id="ARBA00061399"/>
    </source>
</evidence>
<dbReference type="CDD" id="cd17991">
    <property type="entry name" value="DEXHc_TRCF"/>
    <property type="match status" value="1"/>
</dbReference>
<dbReference type="SMART" id="SM00487">
    <property type="entry name" value="DEXDc"/>
    <property type="match status" value="1"/>
</dbReference>
<evidence type="ECO:0000256" key="3">
    <source>
        <dbReference type="ARBA" id="ARBA00022741"/>
    </source>
</evidence>
<evidence type="ECO:0000256" key="7">
    <source>
        <dbReference type="ARBA" id="ARBA00022840"/>
    </source>
</evidence>
<dbReference type="EMBL" id="CP001620">
    <property type="protein sequence ID" value="ACR17319.1"/>
    <property type="molecule type" value="Genomic_DNA"/>
</dbReference>
<keyword evidence="3 13" id="KW-0547">Nucleotide-binding</keyword>
<evidence type="ECO:0000256" key="2">
    <source>
        <dbReference type="ARBA" id="ARBA00022490"/>
    </source>
</evidence>
<dbReference type="Pfam" id="PF00270">
    <property type="entry name" value="DEAD"/>
    <property type="match status" value="1"/>
</dbReference>
<dbReference type="Proteomes" id="UP000001473">
    <property type="component" value="Chromosome"/>
</dbReference>
<dbReference type="FunFam" id="3.40.50.300:FF:000546">
    <property type="entry name" value="Transcription-repair-coupling factor"/>
    <property type="match status" value="1"/>
</dbReference>
<dbReference type="KEGG" id="ckp:ckrop_0548"/>
<keyword evidence="8 13" id="KW-0238">DNA-binding</keyword>
<evidence type="ECO:0000256" key="9">
    <source>
        <dbReference type="ARBA" id="ARBA00023204"/>
    </source>
</evidence>
<dbReference type="NCBIfam" id="TIGR00580">
    <property type="entry name" value="mfd"/>
    <property type="match status" value="1"/>
</dbReference>
<dbReference type="InterPro" id="IPR011545">
    <property type="entry name" value="DEAD/DEAH_box_helicase_dom"/>
</dbReference>
<comment type="similarity">
    <text evidence="10 13">In the N-terminal section; belongs to the UvrB family.</text>
</comment>
<dbReference type="PANTHER" id="PTHR47964:SF1">
    <property type="entry name" value="ATP-DEPENDENT DNA HELICASE HOMOLOG RECG, CHLOROPLASTIC"/>
    <property type="match status" value="1"/>
</dbReference>
<dbReference type="Gene3D" id="3.30.2060.10">
    <property type="entry name" value="Penicillin-binding protein 1b domain"/>
    <property type="match status" value="1"/>
</dbReference>
<dbReference type="InterPro" id="IPR041471">
    <property type="entry name" value="UvrB_inter"/>
</dbReference>
<dbReference type="GO" id="GO:0016787">
    <property type="term" value="F:hydrolase activity"/>
    <property type="evidence" value="ECO:0007669"/>
    <property type="project" value="UniProtKB-KW"/>
</dbReference>
<dbReference type="InterPro" id="IPR036101">
    <property type="entry name" value="CarD-like/TRCF_RID_sf"/>
</dbReference>
<evidence type="ECO:0000256" key="12">
    <source>
        <dbReference type="ARBA" id="ARBA00070128"/>
    </source>
</evidence>
<dbReference type="GO" id="GO:0005524">
    <property type="term" value="F:ATP binding"/>
    <property type="evidence" value="ECO:0007669"/>
    <property type="project" value="UniProtKB-UniRule"/>
</dbReference>
<dbReference type="InterPro" id="IPR003711">
    <property type="entry name" value="CarD-like/TRCF_RID"/>
</dbReference>
<dbReference type="SUPFAM" id="SSF143517">
    <property type="entry name" value="TRCF domain-like"/>
    <property type="match status" value="1"/>
</dbReference>
<keyword evidence="5 13" id="KW-0378">Hydrolase</keyword>
<dbReference type="GO" id="GO:0005737">
    <property type="term" value="C:cytoplasm"/>
    <property type="evidence" value="ECO:0007669"/>
    <property type="project" value="UniProtKB-SubCell"/>
</dbReference>
<dbReference type="SUPFAM" id="SSF141259">
    <property type="entry name" value="CarD-like"/>
    <property type="match status" value="1"/>
</dbReference>
<dbReference type="Pfam" id="PF03461">
    <property type="entry name" value="TRCF"/>
    <property type="match status" value="1"/>
</dbReference>
<gene>
    <name evidence="13" type="primary">mfd</name>
    <name evidence="17" type="ordered locus">ckrop_0548</name>
</gene>
<dbReference type="Gene3D" id="3.90.1150.50">
    <property type="entry name" value="Transcription-repair-coupling factor, D7 domain"/>
    <property type="match status" value="1"/>
</dbReference>
<comment type="similarity">
    <text evidence="11 13">In the C-terminal section; belongs to the helicase family. RecG subfamily.</text>
</comment>
<dbReference type="InterPro" id="IPR004576">
    <property type="entry name" value="Mfd"/>
</dbReference>
<dbReference type="SMART" id="SM01058">
    <property type="entry name" value="CarD_TRCF"/>
    <property type="match status" value="1"/>
</dbReference>
<comment type="subcellular location">
    <subcellularLocation>
        <location evidence="1 13">Cytoplasm</location>
    </subcellularLocation>
</comment>
<dbReference type="Pfam" id="PF17757">
    <property type="entry name" value="UvrB_inter"/>
    <property type="match status" value="1"/>
</dbReference>
<dbReference type="SMART" id="SM00982">
    <property type="entry name" value="TRCF"/>
    <property type="match status" value="1"/>
</dbReference>
<dbReference type="PROSITE" id="PS51192">
    <property type="entry name" value="HELICASE_ATP_BIND_1"/>
    <property type="match status" value="1"/>
</dbReference>
<evidence type="ECO:0000256" key="5">
    <source>
        <dbReference type="ARBA" id="ARBA00022801"/>
    </source>
</evidence>
<dbReference type="SMART" id="SM00490">
    <property type="entry name" value="HELICc"/>
    <property type="match status" value="1"/>
</dbReference>
<dbReference type="InterPro" id="IPR027417">
    <property type="entry name" value="P-loop_NTPase"/>
</dbReference>
<evidence type="ECO:0000313" key="17">
    <source>
        <dbReference type="EMBL" id="ACR17319.1"/>
    </source>
</evidence>
<sequence length="1281" mass="139641">MTHTSAQTPMPPSDASASDAARAAVRKPEGKDASEGLGWPPLAGVVQLALQSPKLQGVLASVGEPRLHISAIDEARSWVARAIAEKSVVVIVTATSREAQDLTAELRDMMGDAVAMFPAWETLPHERLSPGSETVGARLKVLRRLAHPHDIPGEQPIRIVVAPARSFIQPIMKGLGEREPIILAEDTDVTGIATRLAEMGYQHVDLVGKRGEFAVRGGVVDIFPSTAELPVRAELWGDEISDLRAFSVGDQRTIENFDPGAVPVYPCRELRIDDAVRARAEKMARTHASNATLADALTKISEGVAVEGMESLIPVLFDGPMVTLPEEVAAADPSVTTTVLVMSPEKVQRRADDLIATGKEFVKAGWEAAAMGAESPIDTAALAEAEDGNDDLNVDQSAYRSLGAMEKTAEHHGLSWWTCAPPGFLGSAEASSTLELDFSTGPQPKGKPGDVEKAMSELHDHVAHGGRLVFTALTPASAQRMSGRFREAGIGVTPDADPQNPSAPGKATVIRAVLHGGLVIPHVDDARPLLVVAETDFTGNRIVAYGDGRRRPWRKRNRVDPLSLNPGDLVVHETHGIGRFVKMQERTVGKGADATRREYMVLEYAPSKRGGAADHLYVPMDSLDLLSRYVGGENPSLSKMGGSDWKNTKKKARAAVRDIAADLVQLYAKRQAAPGYAFSPDTPWQREMEDNFPFTETEDQYNAIEAVKEDMEKPVPMDRVIVGDVGYGKTEVAVRAAFKAVQDGKQVVLLVPTTLLAQQHFATFSERMEGFPITIRQLSRFTTPKQAREVLTGLAEGQVDIVIGTHRLLQTGVQWKNLGLVIVDEEQRFGVEHKEHIKALRSHVDMLTMSATPIPRTLEMSMAGIRDMSTILTPPEDRHPVLTYVGVQEDKQIAAAIRRELLRDGQVFYVHNRVRSIEQVAQHIRELVPEARVVVAHGQMNEDQLENTVEGFWDREYDVLVCTTIVETGLDISNANTLIVENAHHMGLAQLHQLRGRVGRSRERGYAYFLYPPSQTLTETSYDRLSTIAQNNDLGAGMAVAMKDLEMRGAGNVLGAEQSGHIAGVGFDLYVRLVGEAVEAFKAMADGKPIDGSDKENKETRIDINVDAHIPTSYIASERLRLAAYRDLAQAKNEEALQNVRAELVDRYGQPPQEIDRLLAVARLRMVCRECGVTDVVATGANKAAISFSPIELPDSGRVRLGRLYPGAQYRATTHNVVVPAPKKGRGIRAQAVKDEELLQWCADVMTSLLGKPHREVASGVQPDTAGGKSHQKNSTKSKVR</sequence>
<dbReference type="GO" id="GO:0006355">
    <property type="term" value="P:regulation of DNA-templated transcription"/>
    <property type="evidence" value="ECO:0007669"/>
    <property type="project" value="UniProtKB-UniRule"/>
</dbReference>
<dbReference type="GO" id="GO:0003684">
    <property type="term" value="F:damaged DNA binding"/>
    <property type="evidence" value="ECO:0007669"/>
    <property type="project" value="InterPro"/>
</dbReference>
<dbReference type="Pfam" id="PF00271">
    <property type="entry name" value="Helicase_C"/>
    <property type="match status" value="1"/>
</dbReference>
<dbReference type="STRING" id="645127.ckrop_0548"/>
<dbReference type="HOGENOM" id="CLU_005122_1_3_11"/>
<feature type="compositionally biased region" description="Low complexity" evidence="14">
    <location>
        <begin position="13"/>
        <end position="23"/>
    </location>
</feature>
<evidence type="ECO:0000256" key="6">
    <source>
        <dbReference type="ARBA" id="ARBA00022806"/>
    </source>
</evidence>
<dbReference type="Pfam" id="PF02559">
    <property type="entry name" value="CarD_TRCF_RID"/>
    <property type="match status" value="1"/>
</dbReference>
<evidence type="ECO:0000259" key="16">
    <source>
        <dbReference type="PROSITE" id="PS51194"/>
    </source>
</evidence>
<keyword evidence="18" id="KW-1185">Reference proteome</keyword>
<evidence type="ECO:0000256" key="8">
    <source>
        <dbReference type="ARBA" id="ARBA00023125"/>
    </source>
</evidence>
<feature type="region of interest" description="Disordered" evidence="14">
    <location>
        <begin position="1255"/>
        <end position="1281"/>
    </location>
</feature>